<dbReference type="InterPro" id="IPR012910">
    <property type="entry name" value="Plug_dom"/>
</dbReference>
<keyword evidence="7 8" id="KW-0998">Cell outer membrane</keyword>
<dbReference type="NCBIfam" id="TIGR04057">
    <property type="entry name" value="SusC_RagA_signa"/>
    <property type="match status" value="1"/>
</dbReference>
<keyword evidence="3 8" id="KW-1134">Transmembrane beta strand</keyword>
<dbReference type="RefSeq" id="WP_081147593.1">
    <property type="nucleotide sequence ID" value="NZ_LVYD01000044.1"/>
</dbReference>
<evidence type="ECO:0000256" key="1">
    <source>
        <dbReference type="ARBA" id="ARBA00004571"/>
    </source>
</evidence>
<dbReference type="PANTHER" id="PTHR30069">
    <property type="entry name" value="TONB-DEPENDENT OUTER MEMBRANE RECEPTOR"/>
    <property type="match status" value="1"/>
</dbReference>
<reference evidence="10 11" key="1">
    <citation type="submission" date="2016-03" db="EMBL/GenBank/DDBJ databases">
        <title>Niastella vici sp. nov., isolated from farmland soil.</title>
        <authorList>
            <person name="Chen L."/>
            <person name="Wang D."/>
            <person name="Yang S."/>
            <person name="Wang G."/>
        </authorList>
    </citation>
    <scope>NUCLEOTIDE SEQUENCE [LARGE SCALE GENOMIC DNA]</scope>
    <source>
        <strain evidence="10 11">DJ57</strain>
    </source>
</reference>
<dbReference type="Pfam" id="PF07715">
    <property type="entry name" value="Plug"/>
    <property type="match status" value="1"/>
</dbReference>
<dbReference type="AlphaFoldDB" id="A0A1V9FZX8"/>
<comment type="subcellular location">
    <subcellularLocation>
        <location evidence="1 8">Cell outer membrane</location>
        <topology evidence="1 8">Multi-pass membrane protein</topology>
    </subcellularLocation>
</comment>
<evidence type="ECO:0000313" key="10">
    <source>
        <dbReference type="EMBL" id="OQP63925.1"/>
    </source>
</evidence>
<dbReference type="STRING" id="1703345.A3860_23645"/>
<keyword evidence="11" id="KW-1185">Reference proteome</keyword>
<comment type="caution">
    <text evidence="10">The sequence shown here is derived from an EMBL/GenBank/DDBJ whole genome shotgun (WGS) entry which is preliminary data.</text>
</comment>
<evidence type="ECO:0000256" key="7">
    <source>
        <dbReference type="ARBA" id="ARBA00023237"/>
    </source>
</evidence>
<evidence type="ECO:0000256" key="8">
    <source>
        <dbReference type="PROSITE-ProRule" id="PRU01360"/>
    </source>
</evidence>
<dbReference type="SUPFAM" id="SSF49464">
    <property type="entry name" value="Carboxypeptidase regulatory domain-like"/>
    <property type="match status" value="1"/>
</dbReference>
<dbReference type="GO" id="GO:0009279">
    <property type="term" value="C:cell outer membrane"/>
    <property type="evidence" value="ECO:0007669"/>
    <property type="project" value="UniProtKB-SubCell"/>
</dbReference>
<proteinExistence type="inferred from homology"/>
<keyword evidence="2 8" id="KW-0813">Transport</keyword>
<dbReference type="Gene3D" id="2.170.130.10">
    <property type="entry name" value="TonB-dependent receptor, plug domain"/>
    <property type="match status" value="1"/>
</dbReference>
<dbReference type="InterPro" id="IPR008969">
    <property type="entry name" value="CarboxyPept-like_regulatory"/>
</dbReference>
<keyword evidence="5" id="KW-0732">Signal</keyword>
<sequence>MMKLTKMLLSIVGVLSLLIIPGLSVAQEAVRIRGKVIDSKDKKPLSGVTIQEVKGTQKTISELNGYFQLNTKLKQELTFTMVGYDAKTVIADGTEVIVELEKTATTLEDVIVIGYGTQKKELLSGSVVTMKMDDVRRTSPTTSLGNLLAGQMAGVRVGTPAGAPGTAPSITVRTKSSINGQDVLFVIDGMVTSSADDFNNLSPNDIETLTVLKDAASTAAYGARASGGVIVVTTRRGKNGKPRINYSFNTGVDKRGKNAPLTSAIETGEIYNRINPTSSTLWSQSDFDYFKNINNGWGYNQLDAVWQDPYTKSHNISITGGGEKIKYFVGGSYVKQGAFMKNLTYDKYNFRANLTADLTRDLTLFAGLSLNNNKTYTPTNTSVGDVNGIYRKQLLWQPEQPVWTDGGNPIDYGWIGNVGAEVRGDGGYIKNNYVKPVVNLQATYKIPVIPGLSASTQYIKAYTANRNKTFGKRYDMWVMKTTGVRQISTNDADLVTLKKSSQIGKDFLEETNRWNEDYQLNFQLNYERTFANVHHVKGWLTYERAEGRSGGFTGGRENFPVYTTDQWWATSGDRLDSYVSGSTEQTIGRKSWVGQFFYDYDNKYIANFTYRYDGSYKFPQDKRWGFFPSGSLGWIISKENFFNSVRGVELLKLRASAGLTSADNISAFQYQQSYVTGNSAYFGTSPVTNVGVTYGSIVNPDITWEKSFNYNVAVDVNFLEHFNATADYFFVRTYDILTGRVAVVPPTFSRSLPSSNYGEVQSKGVELSLGYKNFVGDVNYYINMNAAYAAAKLIRQDKNITYPWQKDEGNSMTRITSYVTTGMLRTQADVDAFITANPNYKFNGIAPAAGQLTYADLSGKDGKPDGVIDSWDVTTVKKNNNPVVLGLNLGVEWKGFTIDASFSGSLHQWRMVNNLVSGNVEWNRMWRKWYTDAWTPNTPNATLPIRYSANDGTQSVTNTASTFWLKSSNFIRMRLLNIGYSIPAGIIHKAGLNGLRMYFSGSNLFLISKFNKDYFDPEIGDGFSYPTMKTYNFGFNVTL</sequence>
<evidence type="ECO:0000256" key="3">
    <source>
        <dbReference type="ARBA" id="ARBA00022452"/>
    </source>
</evidence>
<protein>
    <recommendedName>
        <fullName evidence="9">TonB-dependent receptor plug domain-containing protein</fullName>
    </recommendedName>
</protein>
<dbReference type="PROSITE" id="PS52016">
    <property type="entry name" value="TONB_DEPENDENT_REC_3"/>
    <property type="match status" value="1"/>
</dbReference>
<dbReference type="Proteomes" id="UP000192796">
    <property type="component" value="Unassembled WGS sequence"/>
</dbReference>
<comment type="similarity">
    <text evidence="8">Belongs to the TonB-dependent receptor family.</text>
</comment>
<name>A0A1V9FZX8_9BACT</name>
<dbReference type="GO" id="GO:0015344">
    <property type="term" value="F:siderophore uptake transmembrane transporter activity"/>
    <property type="evidence" value="ECO:0007669"/>
    <property type="project" value="TreeGrafter"/>
</dbReference>
<dbReference type="Gene3D" id="2.40.170.20">
    <property type="entry name" value="TonB-dependent receptor, beta-barrel domain"/>
    <property type="match status" value="1"/>
</dbReference>
<evidence type="ECO:0000256" key="5">
    <source>
        <dbReference type="ARBA" id="ARBA00022729"/>
    </source>
</evidence>
<dbReference type="SUPFAM" id="SSF56935">
    <property type="entry name" value="Porins"/>
    <property type="match status" value="1"/>
</dbReference>
<evidence type="ECO:0000313" key="11">
    <source>
        <dbReference type="Proteomes" id="UP000192796"/>
    </source>
</evidence>
<gene>
    <name evidence="10" type="ORF">A3860_23645</name>
</gene>
<dbReference type="InterPro" id="IPR023996">
    <property type="entry name" value="TonB-dep_OMP_SusC/RagA"/>
</dbReference>
<accession>A0A1V9FZX8</accession>
<organism evidence="10 11">
    <name type="scientific">Niastella vici</name>
    <dbReference type="NCBI Taxonomy" id="1703345"/>
    <lineage>
        <taxon>Bacteria</taxon>
        <taxon>Pseudomonadati</taxon>
        <taxon>Bacteroidota</taxon>
        <taxon>Chitinophagia</taxon>
        <taxon>Chitinophagales</taxon>
        <taxon>Chitinophagaceae</taxon>
        <taxon>Niastella</taxon>
    </lineage>
</organism>
<dbReference type="InterPro" id="IPR039426">
    <property type="entry name" value="TonB-dep_rcpt-like"/>
</dbReference>
<dbReference type="OrthoDB" id="601301at2"/>
<dbReference type="Pfam" id="PF13715">
    <property type="entry name" value="CarbopepD_reg_2"/>
    <property type="match status" value="1"/>
</dbReference>
<keyword evidence="4 8" id="KW-0812">Transmembrane</keyword>
<dbReference type="GO" id="GO:0044718">
    <property type="term" value="P:siderophore transmembrane transport"/>
    <property type="evidence" value="ECO:0007669"/>
    <property type="project" value="TreeGrafter"/>
</dbReference>
<dbReference type="PANTHER" id="PTHR30069:SF29">
    <property type="entry name" value="HEMOGLOBIN AND HEMOGLOBIN-HAPTOGLOBIN-BINDING PROTEIN 1-RELATED"/>
    <property type="match status" value="1"/>
</dbReference>
<feature type="domain" description="TonB-dependent receptor plug" evidence="9">
    <location>
        <begin position="123"/>
        <end position="229"/>
    </location>
</feature>
<dbReference type="InterPro" id="IPR036942">
    <property type="entry name" value="Beta-barrel_TonB_sf"/>
</dbReference>
<evidence type="ECO:0000256" key="4">
    <source>
        <dbReference type="ARBA" id="ARBA00022692"/>
    </source>
</evidence>
<evidence type="ECO:0000259" key="9">
    <source>
        <dbReference type="Pfam" id="PF07715"/>
    </source>
</evidence>
<dbReference type="NCBIfam" id="TIGR04056">
    <property type="entry name" value="OMP_RagA_SusC"/>
    <property type="match status" value="1"/>
</dbReference>
<evidence type="ECO:0000256" key="6">
    <source>
        <dbReference type="ARBA" id="ARBA00023136"/>
    </source>
</evidence>
<dbReference type="EMBL" id="LVYD01000044">
    <property type="protein sequence ID" value="OQP63925.1"/>
    <property type="molecule type" value="Genomic_DNA"/>
</dbReference>
<dbReference type="InterPro" id="IPR023997">
    <property type="entry name" value="TonB-dep_OMP_SusC/RagA_CS"/>
</dbReference>
<keyword evidence="6 8" id="KW-0472">Membrane</keyword>
<dbReference type="InterPro" id="IPR037066">
    <property type="entry name" value="Plug_dom_sf"/>
</dbReference>
<evidence type="ECO:0000256" key="2">
    <source>
        <dbReference type="ARBA" id="ARBA00022448"/>
    </source>
</evidence>